<dbReference type="InterPro" id="IPR015856">
    <property type="entry name" value="ABC_transpr_CbiO/EcfA_su"/>
</dbReference>
<evidence type="ECO:0000256" key="7">
    <source>
        <dbReference type="ARBA" id="ARBA00022840"/>
    </source>
</evidence>
<evidence type="ECO:0000313" key="12">
    <source>
        <dbReference type="EMBL" id="AMD92134.1"/>
    </source>
</evidence>
<evidence type="ECO:0000256" key="1">
    <source>
        <dbReference type="ARBA" id="ARBA00004202"/>
    </source>
</evidence>
<evidence type="ECO:0000256" key="3">
    <source>
        <dbReference type="ARBA" id="ARBA00022448"/>
    </source>
</evidence>
<keyword evidence="3" id="KW-0813">Transport</keyword>
<comment type="similarity">
    <text evidence="2">Belongs to the ABC transporter superfamily.</text>
</comment>
<dbReference type="GO" id="GO:0043190">
    <property type="term" value="C:ATP-binding cassette (ABC) transporter complex"/>
    <property type="evidence" value="ECO:0007669"/>
    <property type="project" value="TreeGrafter"/>
</dbReference>
<dbReference type="InterPro" id="IPR003439">
    <property type="entry name" value="ABC_transporter-like_ATP-bd"/>
</dbReference>
<dbReference type="InterPro" id="IPR017871">
    <property type="entry name" value="ABC_transporter-like_CS"/>
</dbReference>
<dbReference type="EMBL" id="CP014230">
    <property type="protein sequence ID" value="AMD92134.1"/>
    <property type="molecule type" value="Genomic_DNA"/>
</dbReference>
<dbReference type="SMART" id="SM00382">
    <property type="entry name" value="AAA"/>
    <property type="match status" value="2"/>
</dbReference>
<dbReference type="PROSITE" id="PS00211">
    <property type="entry name" value="ABC_TRANSPORTER_1"/>
    <property type="match status" value="1"/>
</dbReference>
<dbReference type="GO" id="GO:0042626">
    <property type="term" value="F:ATPase-coupled transmembrane transporter activity"/>
    <property type="evidence" value="ECO:0007669"/>
    <property type="project" value="TreeGrafter"/>
</dbReference>
<gene>
    <name evidence="12" type="ORF">AXF15_02770</name>
</gene>
<keyword evidence="13" id="KW-1185">Reference proteome</keyword>
<sequence>MLAFDHVTYTYSGAGAPAVTDVSFRVRPGEAVLCTGPSGCGKSTLVRLANGLCPHFFRGDLCGRVVVDGRDTADSSLHELARAAGTLFQDPENQFFALTVEDELAFAHEWRDSPPGETLRAVQRAAQSFGLEKLLDASILDLSEGQKQKVALASIISLGPKAIILDEPSANLDPEATAALAEAILELKKSGMAILVVDHRLYWLENVVDRVMVMAEGRMVAEGEFSLFHDDSFRREKGLRAHHVADPREILPRAGSEPPVLQASGICFAHSGRAPLFENASFTLPAGVTGILGDNGAGKTTLARLLTGLHTMQAGTLLLRGEAVSPDGLLRRASIVLQNTDHQLHMHTVRAELAISVTPESKNAEEATNRRVDELLELFNLKHLEARHPQSLSGGEKQRLVIACGMAKNPEILILDEPTSGLDGRNMRLVAGSIRTAAEQGAIVLLISHDLELLELTCHTALRLPL</sequence>
<dbReference type="GO" id="GO:0005524">
    <property type="term" value="F:ATP binding"/>
    <property type="evidence" value="ECO:0007669"/>
    <property type="project" value="UniProtKB-KW"/>
</dbReference>
<dbReference type="SUPFAM" id="SSF52540">
    <property type="entry name" value="P-loop containing nucleoside triphosphate hydrolases"/>
    <property type="match status" value="2"/>
</dbReference>
<dbReference type="InterPro" id="IPR003593">
    <property type="entry name" value="AAA+_ATPase"/>
</dbReference>
<evidence type="ECO:0000256" key="6">
    <source>
        <dbReference type="ARBA" id="ARBA00022741"/>
    </source>
</evidence>
<protein>
    <submittedName>
        <fullName evidence="12">ABC transporter</fullName>
    </submittedName>
</protein>
<dbReference type="KEGG" id="doa:AXF15_02770"/>
<evidence type="ECO:0000256" key="4">
    <source>
        <dbReference type="ARBA" id="ARBA00022475"/>
    </source>
</evidence>
<dbReference type="Proteomes" id="UP000063964">
    <property type="component" value="Chromosome"/>
</dbReference>
<proteinExistence type="inferred from homology"/>
<reference evidence="13" key="1">
    <citation type="submission" date="2016-02" db="EMBL/GenBank/DDBJ databases">
        <authorList>
            <person name="Holder M.E."/>
            <person name="Ajami N.J."/>
            <person name="Petrosino J.F."/>
        </authorList>
    </citation>
    <scope>NUCLEOTIDE SEQUENCE [LARGE SCALE GENOMIC DNA]</scope>
    <source>
        <strain evidence="13">DSM 12838</strain>
    </source>
</reference>
<keyword evidence="5" id="KW-0677">Repeat</keyword>
<dbReference type="OrthoDB" id="9809450at2"/>
<organism evidence="12 13">
    <name type="scientific">Desulfomicrobium orale DSM 12838</name>
    <dbReference type="NCBI Taxonomy" id="888061"/>
    <lineage>
        <taxon>Bacteria</taxon>
        <taxon>Pseudomonadati</taxon>
        <taxon>Thermodesulfobacteriota</taxon>
        <taxon>Desulfovibrionia</taxon>
        <taxon>Desulfovibrionales</taxon>
        <taxon>Desulfomicrobiaceae</taxon>
        <taxon>Desulfomicrobium</taxon>
    </lineage>
</organism>
<evidence type="ECO:0000256" key="8">
    <source>
        <dbReference type="ARBA" id="ARBA00022967"/>
    </source>
</evidence>
<accession>A0A109W5J2</accession>
<keyword evidence="9" id="KW-0472">Membrane</keyword>
<comment type="subcellular location">
    <subcellularLocation>
        <location evidence="1">Cell membrane</location>
        <topology evidence="1">Peripheral membrane protein</topology>
    </subcellularLocation>
</comment>
<keyword evidence="8" id="KW-1278">Translocase</keyword>
<feature type="domain" description="ABC transporter" evidence="11">
    <location>
        <begin position="261"/>
        <end position="466"/>
    </location>
</feature>
<dbReference type="AlphaFoldDB" id="A0A109W5J2"/>
<dbReference type="STRING" id="888061.AXF15_02770"/>
<evidence type="ECO:0000256" key="5">
    <source>
        <dbReference type="ARBA" id="ARBA00022737"/>
    </source>
</evidence>
<dbReference type="RefSeq" id="WP_066603016.1">
    <property type="nucleotide sequence ID" value="NZ_CP014230.1"/>
</dbReference>
<keyword evidence="4" id="KW-1003">Cell membrane</keyword>
<evidence type="ECO:0000256" key="2">
    <source>
        <dbReference type="ARBA" id="ARBA00005417"/>
    </source>
</evidence>
<dbReference type="PANTHER" id="PTHR43553">
    <property type="entry name" value="HEAVY METAL TRANSPORTER"/>
    <property type="match status" value="1"/>
</dbReference>
<feature type="domain" description="ABC transporter" evidence="11">
    <location>
        <begin position="2"/>
        <end position="241"/>
    </location>
</feature>
<keyword evidence="6" id="KW-0547">Nucleotide-binding</keyword>
<dbReference type="Pfam" id="PF00005">
    <property type="entry name" value="ABC_tran"/>
    <property type="match status" value="2"/>
</dbReference>
<evidence type="ECO:0000313" key="13">
    <source>
        <dbReference type="Proteomes" id="UP000063964"/>
    </source>
</evidence>
<evidence type="ECO:0000256" key="10">
    <source>
        <dbReference type="ARBA" id="ARBA00025157"/>
    </source>
</evidence>
<dbReference type="PANTHER" id="PTHR43553:SF23">
    <property type="entry name" value="ABC TRANSPORTER ATP-BINDING COMPONENT"/>
    <property type="match status" value="1"/>
</dbReference>
<dbReference type="CDD" id="cd03225">
    <property type="entry name" value="ABC_cobalt_CbiO_domain1"/>
    <property type="match status" value="1"/>
</dbReference>
<dbReference type="GO" id="GO:0016887">
    <property type="term" value="F:ATP hydrolysis activity"/>
    <property type="evidence" value="ECO:0007669"/>
    <property type="project" value="InterPro"/>
</dbReference>
<evidence type="ECO:0000256" key="9">
    <source>
        <dbReference type="ARBA" id="ARBA00023136"/>
    </source>
</evidence>
<dbReference type="InterPro" id="IPR027417">
    <property type="entry name" value="P-loop_NTPase"/>
</dbReference>
<dbReference type="Gene3D" id="3.40.50.300">
    <property type="entry name" value="P-loop containing nucleotide triphosphate hydrolases"/>
    <property type="match status" value="2"/>
</dbReference>
<evidence type="ECO:0000259" key="11">
    <source>
        <dbReference type="PROSITE" id="PS50893"/>
    </source>
</evidence>
<dbReference type="PROSITE" id="PS50893">
    <property type="entry name" value="ABC_TRANSPORTER_2"/>
    <property type="match status" value="2"/>
</dbReference>
<dbReference type="InterPro" id="IPR050095">
    <property type="entry name" value="ECF_ABC_transporter_ATP-bd"/>
</dbReference>
<keyword evidence="7" id="KW-0067">ATP-binding</keyword>
<comment type="function">
    <text evidence="10">Probably part of an ABC transporter complex. Responsible for energy coupling to the transport system.</text>
</comment>
<name>A0A109W5J2_9BACT</name>